<sequence length="117" mass="12428">MLYMTAIVTRAAGSVDDEAVLLLETPDPRGPVLMPSLALELGLDPAPGAVTQEPMGFRVQIGYEEVAVELPDGQTFRRPVDGDWIYTAGTRRRVLVAVGYEAGALGSGQVAYALVPL</sequence>
<dbReference type="Proteomes" id="UP000334990">
    <property type="component" value="Unassembled WGS sequence"/>
</dbReference>
<comment type="caution">
    <text evidence="1">The sequence shown here is derived from an EMBL/GenBank/DDBJ whole genome shotgun (WGS) entry which is preliminary data.</text>
</comment>
<name>A0A5M3W223_9ACTN</name>
<protein>
    <submittedName>
        <fullName evidence="1">Uncharacterized protein</fullName>
    </submittedName>
</protein>
<dbReference type="EMBL" id="BLAD01000061">
    <property type="protein sequence ID" value="GES02774.1"/>
    <property type="molecule type" value="Genomic_DNA"/>
</dbReference>
<gene>
    <name evidence="1" type="ORF">Acor_48400</name>
</gene>
<evidence type="ECO:0000313" key="1">
    <source>
        <dbReference type="EMBL" id="GES02774.1"/>
    </source>
</evidence>
<accession>A0A5M3W223</accession>
<dbReference type="RefSeq" id="WP_155338980.1">
    <property type="nucleotide sequence ID" value="NZ_BAAABN010000011.1"/>
</dbReference>
<dbReference type="OrthoDB" id="3533881at2"/>
<proteinExistence type="predicted"/>
<organism evidence="1 2">
    <name type="scientific">Acrocarpospora corrugata</name>
    <dbReference type="NCBI Taxonomy" id="35763"/>
    <lineage>
        <taxon>Bacteria</taxon>
        <taxon>Bacillati</taxon>
        <taxon>Actinomycetota</taxon>
        <taxon>Actinomycetes</taxon>
        <taxon>Streptosporangiales</taxon>
        <taxon>Streptosporangiaceae</taxon>
        <taxon>Acrocarpospora</taxon>
    </lineage>
</organism>
<evidence type="ECO:0000313" key="2">
    <source>
        <dbReference type="Proteomes" id="UP000334990"/>
    </source>
</evidence>
<dbReference type="AlphaFoldDB" id="A0A5M3W223"/>
<reference evidence="1 2" key="1">
    <citation type="submission" date="2019-10" db="EMBL/GenBank/DDBJ databases">
        <title>Whole genome shotgun sequence of Acrocarpospora corrugata NBRC 13972.</title>
        <authorList>
            <person name="Ichikawa N."/>
            <person name="Kimura A."/>
            <person name="Kitahashi Y."/>
            <person name="Komaki H."/>
            <person name="Oguchi A."/>
        </authorList>
    </citation>
    <scope>NUCLEOTIDE SEQUENCE [LARGE SCALE GENOMIC DNA]</scope>
    <source>
        <strain evidence="1 2">NBRC 13972</strain>
    </source>
</reference>
<keyword evidence="2" id="KW-1185">Reference proteome</keyword>